<dbReference type="InterPro" id="IPR036650">
    <property type="entry name" value="CAT_RNA-bd_dom_sf"/>
</dbReference>
<evidence type="ECO:0000256" key="2">
    <source>
        <dbReference type="ARBA" id="ARBA00022737"/>
    </source>
</evidence>
<dbReference type="AlphaFoldDB" id="A0A7X2S499"/>
<evidence type="ECO:0000313" key="4">
    <source>
        <dbReference type="EMBL" id="MTH53137.1"/>
    </source>
</evidence>
<name>A0A7X2S499_9BACI</name>
<dbReference type="InterPro" id="IPR001550">
    <property type="entry name" value="Transcrpt_antitermin_CS"/>
</dbReference>
<comment type="caution">
    <text evidence="4">The sequence shown here is derived from an EMBL/GenBank/DDBJ whole genome shotgun (WGS) entry which is preliminary data.</text>
</comment>
<dbReference type="InterPro" id="IPR004341">
    <property type="entry name" value="CAT_RNA-bd_dom"/>
</dbReference>
<dbReference type="InterPro" id="IPR011608">
    <property type="entry name" value="PRD"/>
</dbReference>
<dbReference type="PROSITE" id="PS51372">
    <property type="entry name" value="PRD_2"/>
    <property type="match status" value="2"/>
</dbReference>
<dbReference type="EMBL" id="WMIB01000004">
    <property type="protein sequence ID" value="MTH53137.1"/>
    <property type="molecule type" value="Genomic_DNA"/>
</dbReference>
<keyword evidence="5" id="KW-1185">Reference proteome</keyword>
<dbReference type="SUPFAM" id="SSF50151">
    <property type="entry name" value="SacY-like RNA-binding domain"/>
    <property type="match status" value="1"/>
</dbReference>
<sequence length="281" mass="32401">METPFIVKKVLNNNVLIADHPEFQEVVLIGRGIGFGRTKGARIEKDAYEKMFVLKNEREQEQYKMLLPSIDEEVIAVIHEVIEHIESKLQQPLNEHIHIGLTDHISFALKRLKQGLDLRNPFLIETKTLYPLEYELAKEAVEIIQDRLSVELPEGEVGFIVLHIHGAITDKPLSEVNQASQLIAVLTGIIEDSLKIVIDRESVNYMRLVRHIRFTIDRVLAGEKVEEPEKMANLLKNEYPLCYNTAWKLIKVMQQTLKKPVYNAEAVYLTMHLYRLSNKIS</sequence>
<gene>
    <name evidence="4" type="ORF">GKZ89_06900</name>
</gene>
<dbReference type="Pfam" id="PF00874">
    <property type="entry name" value="PRD"/>
    <property type="match status" value="2"/>
</dbReference>
<evidence type="ECO:0000259" key="3">
    <source>
        <dbReference type="PROSITE" id="PS51372"/>
    </source>
</evidence>
<dbReference type="Gene3D" id="2.30.24.10">
    <property type="entry name" value="CAT RNA-binding domain"/>
    <property type="match status" value="1"/>
</dbReference>
<dbReference type="PANTHER" id="PTHR30185:SF16">
    <property type="entry name" value="PROTEIN GLCT"/>
    <property type="match status" value="1"/>
</dbReference>
<dbReference type="SUPFAM" id="SSF63520">
    <property type="entry name" value="PTS-regulatory domain, PRD"/>
    <property type="match status" value="2"/>
</dbReference>
<keyword evidence="2" id="KW-0677">Repeat</keyword>
<evidence type="ECO:0000256" key="1">
    <source>
        <dbReference type="ARBA" id="ARBA00009115"/>
    </source>
</evidence>
<dbReference type="Proteomes" id="UP000434639">
    <property type="component" value="Unassembled WGS sequence"/>
</dbReference>
<organism evidence="4 5">
    <name type="scientific">Metabacillus mangrovi</name>
    <dbReference type="NCBI Taxonomy" id="1491830"/>
    <lineage>
        <taxon>Bacteria</taxon>
        <taxon>Bacillati</taxon>
        <taxon>Bacillota</taxon>
        <taxon>Bacilli</taxon>
        <taxon>Bacillales</taxon>
        <taxon>Bacillaceae</taxon>
        <taxon>Metabacillus</taxon>
    </lineage>
</organism>
<feature type="domain" description="PRD" evidence="3">
    <location>
        <begin position="69"/>
        <end position="174"/>
    </location>
</feature>
<feature type="domain" description="PRD" evidence="3">
    <location>
        <begin position="175"/>
        <end position="281"/>
    </location>
</feature>
<dbReference type="GO" id="GO:0003723">
    <property type="term" value="F:RNA binding"/>
    <property type="evidence" value="ECO:0007669"/>
    <property type="project" value="InterPro"/>
</dbReference>
<dbReference type="RefSeq" id="WP_162356560.1">
    <property type="nucleotide sequence ID" value="NZ_WMIB01000004.1"/>
</dbReference>
<dbReference type="Pfam" id="PF03123">
    <property type="entry name" value="CAT_RBD"/>
    <property type="match status" value="1"/>
</dbReference>
<dbReference type="PROSITE" id="PS00654">
    <property type="entry name" value="PRD_1"/>
    <property type="match status" value="1"/>
</dbReference>
<dbReference type="Gene3D" id="1.20.890.100">
    <property type="match status" value="1"/>
</dbReference>
<reference evidence="4 5" key="1">
    <citation type="journal article" date="2017" name="Int. J. Syst. Evol. Microbiol.">
        <title>Bacillus mangrovi sp. nov., isolated from a sediment sample from a mangrove forest.</title>
        <authorList>
            <person name="Gupta V."/>
            <person name="Singh P.K."/>
            <person name="Korpole S."/>
            <person name="Tanuku N.R.S."/>
            <person name="Pinnaka A.K."/>
        </authorList>
    </citation>
    <scope>NUCLEOTIDE SEQUENCE [LARGE SCALE GENOMIC DNA]</scope>
    <source>
        <strain evidence="4 5">KCTC 33872</strain>
    </source>
</reference>
<dbReference type="InterPro" id="IPR036634">
    <property type="entry name" value="PRD_sf"/>
</dbReference>
<dbReference type="GO" id="GO:0045893">
    <property type="term" value="P:positive regulation of DNA-templated transcription"/>
    <property type="evidence" value="ECO:0007669"/>
    <property type="project" value="InterPro"/>
</dbReference>
<dbReference type="SMART" id="SM01061">
    <property type="entry name" value="CAT_RBD"/>
    <property type="match status" value="1"/>
</dbReference>
<protein>
    <submittedName>
        <fullName evidence="4">PRD domain-containing protein</fullName>
    </submittedName>
</protein>
<dbReference type="Gene3D" id="1.20.58.1950">
    <property type="match status" value="1"/>
</dbReference>
<accession>A0A7X2S499</accession>
<dbReference type="Gene3D" id="1.10.1790.10">
    <property type="entry name" value="PRD domain"/>
    <property type="match status" value="1"/>
</dbReference>
<proteinExistence type="inferred from homology"/>
<dbReference type="PANTHER" id="PTHR30185">
    <property type="entry name" value="CRYPTIC BETA-GLUCOSIDE BGL OPERON ANTITERMINATOR"/>
    <property type="match status" value="1"/>
</dbReference>
<comment type="similarity">
    <text evidence="1">Belongs to the transcriptional antiterminator BglG family. GlcT subfamily.</text>
</comment>
<dbReference type="InterPro" id="IPR050661">
    <property type="entry name" value="BglG_antiterminators"/>
</dbReference>
<dbReference type="NCBIfam" id="NF047357">
    <property type="entry name" value="antiterm_GlcT"/>
    <property type="match status" value="1"/>
</dbReference>
<evidence type="ECO:0000313" key="5">
    <source>
        <dbReference type="Proteomes" id="UP000434639"/>
    </source>
</evidence>